<dbReference type="GO" id="GO:0009073">
    <property type="term" value="P:aromatic amino acid family biosynthetic process"/>
    <property type="evidence" value="ECO:0007669"/>
    <property type="project" value="InterPro"/>
</dbReference>
<dbReference type="PROSITE" id="PS51168">
    <property type="entry name" value="CHORISMATE_MUT_2"/>
    <property type="match status" value="1"/>
</dbReference>
<dbReference type="AlphaFoldDB" id="A0A4Z0R622"/>
<dbReference type="Pfam" id="PF01817">
    <property type="entry name" value="CM_2"/>
    <property type="match status" value="1"/>
</dbReference>
<evidence type="ECO:0000259" key="2">
    <source>
        <dbReference type="PROSITE" id="PS51168"/>
    </source>
</evidence>
<dbReference type="Proteomes" id="UP000298460">
    <property type="component" value="Unassembled WGS sequence"/>
</dbReference>
<dbReference type="SMART" id="SM00830">
    <property type="entry name" value="CM_2"/>
    <property type="match status" value="1"/>
</dbReference>
<dbReference type="Gene3D" id="3.20.20.70">
    <property type="entry name" value="Aldolase class I"/>
    <property type="match status" value="1"/>
</dbReference>
<reference evidence="3 4" key="1">
    <citation type="submission" date="2019-03" db="EMBL/GenBank/DDBJ databases">
        <title>Draft Genome Sequence of Desulfosporosinus fructosivorans Strain 63.6F, Isolated from Marine Sediment in the Baltic Sea.</title>
        <authorList>
            <person name="Hausmann B."/>
            <person name="Vandieken V."/>
            <person name="Pjevac P."/>
            <person name="Schreck K."/>
            <person name="Herbold C.W."/>
            <person name="Loy A."/>
        </authorList>
    </citation>
    <scope>NUCLEOTIDE SEQUENCE [LARGE SCALE GENOMIC DNA]</scope>
    <source>
        <strain evidence="3 4">63.6F</strain>
    </source>
</reference>
<dbReference type="RefSeq" id="WP_135546750.1">
    <property type="nucleotide sequence ID" value="NZ_SPQQ01000003.1"/>
</dbReference>
<dbReference type="InterPro" id="IPR052899">
    <property type="entry name" value="Class-I_DAHP_synthase"/>
</dbReference>
<evidence type="ECO:0000313" key="3">
    <source>
        <dbReference type="EMBL" id="TGE38571.1"/>
    </source>
</evidence>
<dbReference type="InterPro" id="IPR006268">
    <property type="entry name" value="DAHP_syn_2"/>
</dbReference>
<keyword evidence="4" id="KW-1185">Reference proteome</keyword>
<organism evidence="3 4">
    <name type="scientific">Desulfosporosinus fructosivorans</name>
    <dbReference type="NCBI Taxonomy" id="2018669"/>
    <lineage>
        <taxon>Bacteria</taxon>
        <taxon>Bacillati</taxon>
        <taxon>Bacillota</taxon>
        <taxon>Clostridia</taxon>
        <taxon>Eubacteriales</taxon>
        <taxon>Desulfitobacteriaceae</taxon>
        <taxon>Desulfosporosinus</taxon>
    </lineage>
</organism>
<dbReference type="GO" id="GO:0016832">
    <property type="term" value="F:aldehyde-lyase activity"/>
    <property type="evidence" value="ECO:0007669"/>
    <property type="project" value="InterPro"/>
</dbReference>
<dbReference type="EC" id="2.5.1.54" evidence="3"/>
<dbReference type="OrthoDB" id="9780456at2"/>
<dbReference type="InterPro" id="IPR002701">
    <property type="entry name" value="CM_II_prokaryot"/>
</dbReference>
<dbReference type="Gene3D" id="1.20.59.10">
    <property type="entry name" value="Chorismate mutase"/>
    <property type="match status" value="1"/>
</dbReference>
<accession>A0A4Z0R622</accession>
<dbReference type="EMBL" id="SPQQ01000003">
    <property type="protein sequence ID" value="TGE38571.1"/>
    <property type="molecule type" value="Genomic_DNA"/>
</dbReference>
<dbReference type="SUPFAM" id="SSF48600">
    <property type="entry name" value="Chorismate mutase II"/>
    <property type="match status" value="1"/>
</dbReference>
<feature type="domain" description="Chorismate mutase" evidence="2">
    <location>
        <begin position="274"/>
        <end position="363"/>
    </location>
</feature>
<name>A0A4Z0R622_9FIRM</name>
<dbReference type="Pfam" id="PF00793">
    <property type="entry name" value="DAHP_synth_1"/>
    <property type="match status" value="1"/>
</dbReference>
<dbReference type="InterPro" id="IPR036263">
    <property type="entry name" value="Chorismate_II_sf"/>
</dbReference>
<dbReference type="GO" id="GO:0004106">
    <property type="term" value="F:chorismate mutase activity"/>
    <property type="evidence" value="ECO:0007669"/>
    <property type="project" value="InterPro"/>
</dbReference>
<dbReference type="InterPro" id="IPR013785">
    <property type="entry name" value="Aldolase_TIM"/>
</dbReference>
<gene>
    <name evidence="3" type="primary">aroF</name>
    <name evidence="3" type="ORF">E4K67_11655</name>
</gene>
<protein>
    <submittedName>
        <fullName evidence="3">3-deoxy-7-phosphoheptulonate synthase</fullName>
        <ecNumber evidence="3">2.5.1.54</ecNumber>
    </submittedName>
</protein>
<dbReference type="SUPFAM" id="SSF51569">
    <property type="entry name" value="Aldolase"/>
    <property type="match status" value="1"/>
</dbReference>
<dbReference type="InterPro" id="IPR036979">
    <property type="entry name" value="CM_dom_sf"/>
</dbReference>
<keyword evidence="1 3" id="KW-0808">Transferase</keyword>
<dbReference type="GO" id="GO:0046417">
    <property type="term" value="P:chorismate metabolic process"/>
    <property type="evidence" value="ECO:0007669"/>
    <property type="project" value="InterPro"/>
</dbReference>
<dbReference type="PANTHER" id="PTHR43018:SF2">
    <property type="entry name" value="PHOSPHO-2-DEHYDRO-3-DEOXYHEPTONATE ALDOLASE"/>
    <property type="match status" value="1"/>
</dbReference>
<proteinExistence type="predicted"/>
<evidence type="ECO:0000313" key="4">
    <source>
        <dbReference type="Proteomes" id="UP000298460"/>
    </source>
</evidence>
<evidence type="ECO:0000256" key="1">
    <source>
        <dbReference type="ARBA" id="ARBA00022679"/>
    </source>
</evidence>
<dbReference type="InterPro" id="IPR006218">
    <property type="entry name" value="DAHP1/KDSA"/>
</dbReference>
<dbReference type="PANTHER" id="PTHR43018">
    <property type="entry name" value="PHOSPHO-2-DEHYDRO-3-DEOXYHEPTONATE ALDOLASE"/>
    <property type="match status" value="1"/>
</dbReference>
<comment type="caution">
    <text evidence="3">The sequence shown here is derived from an EMBL/GenBank/DDBJ whole genome shotgun (WGS) entry which is preliminary data.</text>
</comment>
<dbReference type="NCBIfam" id="NF009239">
    <property type="entry name" value="PRK12595.1"/>
    <property type="match status" value="1"/>
</dbReference>
<dbReference type="GO" id="GO:0003849">
    <property type="term" value="F:3-deoxy-7-phosphoheptulonate synthase activity"/>
    <property type="evidence" value="ECO:0007669"/>
    <property type="project" value="UniProtKB-EC"/>
</dbReference>
<sequence length="386" mass="41763">MKDLRLAGLKTTRSTIEVKGVTIGGKEIILMGGPCAVESSIQMSQSAATVKQAGGKILRGGVFKPRTSPYSFQGLGLEGLNYLVQAAKDQDLLCVTEVIDAASLELVVDKVDIIQIGARNMQNFELLKLAGKSKTPIILKRGLSATIEEWLLAAEYILAAGNSQVILCERGIRTFEPSTRNTLDLSAVGVAKELSHLPVIVDPSHAAGRRDLIAALSKAAIAAGADGLLIETHPNPAEATSDGPQSLTPEQFVQLAGELGVVAEAVNRVFACGGQNEDTLESLRTQIDQVDQRILENLAARMEVVRKVGDKKHLNQVKDSKREKEIIQRLVNLATELQLPPELVRKIYPLIFESAVQSQIKSKLVRDPEQELELELELAVYPIGSK</sequence>
<dbReference type="NCBIfam" id="NF006421">
    <property type="entry name" value="PRK08673.1"/>
    <property type="match status" value="1"/>
</dbReference>
<dbReference type="NCBIfam" id="TIGR01361">
    <property type="entry name" value="DAHP_synth_Bsub"/>
    <property type="match status" value="1"/>
</dbReference>